<protein>
    <submittedName>
        <fullName evidence="1">Uncharacterized protein</fullName>
    </submittedName>
</protein>
<gene>
    <name evidence="1" type="ORF">NCTC11801_03749</name>
</gene>
<evidence type="ECO:0000313" key="2">
    <source>
        <dbReference type="Proteomes" id="UP000254208"/>
    </source>
</evidence>
<evidence type="ECO:0000313" key="1">
    <source>
        <dbReference type="EMBL" id="SUC32747.1"/>
    </source>
</evidence>
<name>A0A379FVR7_PRORE</name>
<proteinExistence type="predicted"/>
<dbReference type="EMBL" id="UGTZ01000001">
    <property type="protein sequence ID" value="SUC32747.1"/>
    <property type="molecule type" value="Genomic_DNA"/>
</dbReference>
<dbReference type="AlphaFoldDB" id="A0A379FVR7"/>
<accession>A0A379FVR7</accession>
<reference evidence="1 2" key="1">
    <citation type="submission" date="2018-06" db="EMBL/GenBank/DDBJ databases">
        <authorList>
            <consortium name="Pathogen Informatics"/>
            <person name="Doyle S."/>
        </authorList>
    </citation>
    <scope>NUCLEOTIDE SEQUENCE [LARGE SCALE GENOMIC DNA]</scope>
    <source>
        <strain evidence="1 2">NCTC11801</strain>
    </source>
</reference>
<dbReference type="Proteomes" id="UP000254208">
    <property type="component" value="Unassembled WGS sequence"/>
</dbReference>
<organism evidence="1 2">
    <name type="scientific">Providencia rettgeri</name>
    <dbReference type="NCBI Taxonomy" id="587"/>
    <lineage>
        <taxon>Bacteria</taxon>
        <taxon>Pseudomonadati</taxon>
        <taxon>Pseudomonadota</taxon>
        <taxon>Gammaproteobacteria</taxon>
        <taxon>Enterobacterales</taxon>
        <taxon>Morganellaceae</taxon>
        <taxon>Providencia</taxon>
    </lineage>
</organism>
<sequence>MAWGKNAVGSTTSHVDNSRNYENVVIKVETMPSPQQLTEYEMLAHG</sequence>